<feature type="transmembrane region" description="Helical" evidence="7">
    <location>
        <begin position="188"/>
        <end position="212"/>
    </location>
</feature>
<evidence type="ECO:0000256" key="2">
    <source>
        <dbReference type="ARBA" id="ARBA00022475"/>
    </source>
</evidence>
<evidence type="ECO:0008006" key="10">
    <source>
        <dbReference type="Google" id="ProtNLM"/>
    </source>
</evidence>
<evidence type="ECO:0000256" key="1">
    <source>
        <dbReference type="ARBA" id="ARBA00004651"/>
    </source>
</evidence>
<comment type="subcellular location">
    <subcellularLocation>
        <location evidence="1">Cell membrane</location>
        <topology evidence="1">Multi-pass membrane protein</topology>
    </subcellularLocation>
</comment>
<feature type="transmembrane region" description="Helical" evidence="7">
    <location>
        <begin position="233"/>
        <end position="255"/>
    </location>
</feature>
<feature type="region of interest" description="Disordered" evidence="6">
    <location>
        <begin position="326"/>
        <end position="351"/>
    </location>
</feature>
<proteinExistence type="predicted"/>
<keyword evidence="7" id="KW-1133">Transmembrane helix</keyword>
<dbReference type="Proteomes" id="UP000747542">
    <property type="component" value="Unassembled WGS sequence"/>
</dbReference>
<sequence>MINCTEPNCQRCYEKGLYGPDEPAISSHLLKFAAVHCYLVFLLGTTCNGVALWCIATCTKTRPAVKVLLCSVFVPIMVICLVVQPCFAEMLLALLTCDDLRAPWPFKVAVILFYSTLAQMELVCIATISVLRVAAVWSSHRHSVGLRAAVGIVVTIIVYSVLITPSLLGSLLLLNLKSRLVKRAISFLYFFLNTMVPILVTISCYVVMMIAVRRNRLRLADSHSQSRDSVVDQATRAMMAVFVNNLLLGFPHSVYHLLEDPPRTAAVGFHILFYTHFVVDPVVFVWFNRNYRKRVSERVIMGLRWMTRCCSSSPLTTTASTFTLHVSSSSTPSTHQKSTVSSEVVSENMKQ</sequence>
<keyword evidence="5" id="KW-0807">Transducer</keyword>
<dbReference type="GO" id="GO:0005886">
    <property type="term" value="C:plasma membrane"/>
    <property type="evidence" value="ECO:0007669"/>
    <property type="project" value="UniProtKB-SubCell"/>
</dbReference>
<feature type="transmembrane region" description="Helical" evidence="7">
    <location>
        <begin position="111"/>
        <end position="134"/>
    </location>
</feature>
<feature type="transmembrane region" description="Helical" evidence="7">
    <location>
        <begin position="146"/>
        <end position="168"/>
    </location>
</feature>
<dbReference type="GO" id="GO:0004930">
    <property type="term" value="F:G protein-coupled receptor activity"/>
    <property type="evidence" value="ECO:0007669"/>
    <property type="project" value="UniProtKB-KW"/>
</dbReference>
<keyword evidence="3" id="KW-0297">G-protein coupled receptor</keyword>
<evidence type="ECO:0000313" key="8">
    <source>
        <dbReference type="EMBL" id="KAG7154945.1"/>
    </source>
</evidence>
<gene>
    <name evidence="8" type="ORF">Hamer_G021955</name>
</gene>
<dbReference type="PANTHER" id="PTHR24228:SF59">
    <property type="entry name" value="NEUROPEPTIDE RECEPTOR 15"/>
    <property type="match status" value="1"/>
</dbReference>
<feature type="compositionally biased region" description="Low complexity" evidence="6">
    <location>
        <begin position="327"/>
        <end position="339"/>
    </location>
</feature>
<name>A0A8J5JG38_HOMAM</name>
<dbReference type="EMBL" id="JAHLQT010043253">
    <property type="protein sequence ID" value="KAG7154945.1"/>
    <property type="molecule type" value="Genomic_DNA"/>
</dbReference>
<dbReference type="AlphaFoldDB" id="A0A8J5JG38"/>
<feature type="transmembrane region" description="Helical" evidence="7">
    <location>
        <begin position="33"/>
        <end position="55"/>
    </location>
</feature>
<protein>
    <recommendedName>
        <fullName evidence="10">G-protein coupled receptors family 1 profile domain-containing protein</fullName>
    </recommendedName>
</protein>
<organism evidence="8 9">
    <name type="scientific">Homarus americanus</name>
    <name type="common">American lobster</name>
    <dbReference type="NCBI Taxonomy" id="6706"/>
    <lineage>
        <taxon>Eukaryota</taxon>
        <taxon>Metazoa</taxon>
        <taxon>Ecdysozoa</taxon>
        <taxon>Arthropoda</taxon>
        <taxon>Crustacea</taxon>
        <taxon>Multicrustacea</taxon>
        <taxon>Malacostraca</taxon>
        <taxon>Eumalacostraca</taxon>
        <taxon>Eucarida</taxon>
        <taxon>Decapoda</taxon>
        <taxon>Pleocyemata</taxon>
        <taxon>Astacidea</taxon>
        <taxon>Nephropoidea</taxon>
        <taxon>Nephropidae</taxon>
        <taxon>Homarus</taxon>
    </lineage>
</organism>
<evidence type="ECO:0000256" key="5">
    <source>
        <dbReference type="ARBA" id="ARBA00023224"/>
    </source>
</evidence>
<keyword evidence="4" id="KW-0675">Receptor</keyword>
<keyword evidence="2" id="KW-1003">Cell membrane</keyword>
<feature type="transmembrane region" description="Helical" evidence="7">
    <location>
        <begin position="67"/>
        <end position="91"/>
    </location>
</feature>
<keyword evidence="9" id="KW-1185">Reference proteome</keyword>
<dbReference type="CDD" id="cd00637">
    <property type="entry name" value="7tm_classA_rhodopsin-like"/>
    <property type="match status" value="1"/>
</dbReference>
<keyword evidence="7" id="KW-0812">Transmembrane</keyword>
<evidence type="ECO:0000256" key="3">
    <source>
        <dbReference type="ARBA" id="ARBA00023040"/>
    </source>
</evidence>
<evidence type="ECO:0000256" key="4">
    <source>
        <dbReference type="ARBA" id="ARBA00023170"/>
    </source>
</evidence>
<keyword evidence="7" id="KW-0472">Membrane</keyword>
<dbReference type="PANTHER" id="PTHR24228">
    <property type="entry name" value="B2 BRADYKININ RECEPTOR/ANGIOTENSIN II RECEPTOR"/>
    <property type="match status" value="1"/>
</dbReference>
<evidence type="ECO:0000256" key="6">
    <source>
        <dbReference type="SAM" id="MobiDB-lite"/>
    </source>
</evidence>
<comment type="caution">
    <text evidence="8">The sequence shown here is derived from an EMBL/GenBank/DDBJ whole genome shotgun (WGS) entry which is preliminary data.</text>
</comment>
<feature type="transmembrane region" description="Helical" evidence="7">
    <location>
        <begin position="267"/>
        <end position="287"/>
    </location>
</feature>
<dbReference type="SUPFAM" id="SSF81321">
    <property type="entry name" value="Family A G protein-coupled receptor-like"/>
    <property type="match status" value="1"/>
</dbReference>
<accession>A0A8J5JG38</accession>
<evidence type="ECO:0000313" key="9">
    <source>
        <dbReference type="Proteomes" id="UP000747542"/>
    </source>
</evidence>
<reference evidence="8" key="1">
    <citation type="journal article" date="2021" name="Sci. Adv.">
        <title>The American lobster genome reveals insights on longevity, neural, and immune adaptations.</title>
        <authorList>
            <person name="Polinski J.M."/>
            <person name="Zimin A.V."/>
            <person name="Clark K.F."/>
            <person name="Kohn A.B."/>
            <person name="Sadowski N."/>
            <person name="Timp W."/>
            <person name="Ptitsyn A."/>
            <person name="Khanna P."/>
            <person name="Romanova D.Y."/>
            <person name="Williams P."/>
            <person name="Greenwood S.J."/>
            <person name="Moroz L.L."/>
            <person name="Walt D.R."/>
            <person name="Bodnar A.G."/>
        </authorList>
    </citation>
    <scope>NUCLEOTIDE SEQUENCE</scope>
    <source>
        <strain evidence="8">GMGI-L3</strain>
    </source>
</reference>
<dbReference type="OrthoDB" id="6375191at2759"/>
<evidence type="ECO:0000256" key="7">
    <source>
        <dbReference type="SAM" id="Phobius"/>
    </source>
</evidence>